<dbReference type="Proteomes" id="UP000719412">
    <property type="component" value="Unassembled WGS sequence"/>
</dbReference>
<feature type="transmembrane region" description="Helical" evidence="10">
    <location>
        <begin position="261"/>
        <end position="281"/>
    </location>
</feature>
<feature type="transmembrane region" description="Helical" evidence="10">
    <location>
        <begin position="74"/>
        <end position="93"/>
    </location>
</feature>
<protein>
    <recommendedName>
        <fullName evidence="10">Odorant receptor</fullName>
    </recommendedName>
</protein>
<dbReference type="GO" id="GO:0007165">
    <property type="term" value="P:signal transduction"/>
    <property type="evidence" value="ECO:0007669"/>
    <property type="project" value="UniProtKB-KW"/>
</dbReference>
<keyword evidence="6 10" id="KW-1133">Transmembrane helix</keyword>
<evidence type="ECO:0000256" key="1">
    <source>
        <dbReference type="ARBA" id="ARBA00004651"/>
    </source>
</evidence>
<comment type="caution">
    <text evidence="11">The sequence shown here is derived from an EMBL/GenBank/DDBJ whole genome shotgun (WGS) entry which is preliminary data.</text>
</comment>
<keyword evidence="12" id="KW-1185">Reference proteome</keyword>
<evidence type="ECO:0000256" key="6">
    <source>
        <dbReference type="ARBA" id="ARBA00022989"/>
    </source>
</evidence>
<dbReference type="GO" id="GO:0005886">
    <property type="term" value="C:plasma membrane"/>
    <property type="evidence" value="ECO:0007669"/>
    <property type="project" value="UniProtKB-SubCell"/>
</dbReference>
<reference evidence="11" key="2">
    <citation type="submission" date="2021-08" db="EMBL/GenBank/DDBJ databases">
        <authorList>
            <person name="Eriksson T."/>
        </authorList>
    </citation>
    <scope>NUCLEOTIDE SEQUENCE</scope>
    <source>
        <strain evidence="11">Stoneville</strain>
        <tissue evidence="11">Whole head</tissue>
    </source>
</reference>
<keyword evidence="8 10" id="KW-0675">Receptor</keyword>
<keyword evidence="3 10" id="KW-0716">Sensory transduction</keyword>
<dbReference type="PANTHER" id="PTHR21137">
    <property type="entry name" value="ODORANT RECEPTOR"/>
    <property type="match status" value="1"/>
</dbReference>
<feature type="transmembrane region" description="Helical" evidence="10">
    <location>
        <begin position="172"/>
        <end position="190"/>
    </location>
</feature>
<comment type="caution">
    <text evidence="10">Lacks conserved residue(s) required for the propagation of feature annotation.</text>
</comment>
<evidence type="ECO:0000256" key="8">
    <source>
        <dbReference type="ARBA" id="ARBA00023170"/>
    </source>
</evidence>
<proteinExistence type="inferred from homology"/>
<feature type="transmembrane region" description="Helical" evidence="10">
    <location>
        <begin position="287"/>
        <end position="309"/>
    </location>
</feature>
<evidence type="ECO:0000313" key="11">
    <source>
        <dbReference type="EMBL" id="KAH0818560.1"/>
    </source>
</evidence>
<name>A0A8J6HGV8_TENMO</name>
<dbReference type="AlphaFoldDB" id="A0A8J6HGV8"/>
<evidence type="ECO:0000256" key="2">
    <source>
        <dbReference type="ARBA" id="ARBA00022475"/>
    </source>
</evidence>
<dbReference type="GO" id="GO:0005549">
    <property type="term" value="F:odorant binding"/>
    <property type="evidence" value="ECO:0007669"/>
    <property type="project" value="InterPro"/>
</dbReference>
<evidence type="ECO:0000256" key="4">
    <source>
        <dbReference type="ARBA" id="ARBA00022692"/>
    </source>
</evidence>
<evidence type="ECO:0000256" key="10">
    <source>
        <dbReference type="RuleBase" id="RU351113"/>
    </source>
</evidence>
<keyword evidence="9 10" id="KW-0807">Transducer</keyword>
<evidence type="ECO:0000256" key="3">
    <source>
        <dbReference type="ARBA" id="ARBA00022606"/>
    </source>
</evidence>
<sequence>MIFTIRDYDLRNAFETERNLLLWSGFYPRRDNKLNFAYVVSAILNLFVAYGQLFSMVVQMAIDRHDLSKLTETLLFFMTHFTFLCKLSNFLYYKRKLFEIEDLLAESIFYGFPYERLELVKNKVDSCKLIAKIFRILCVLVVLFYTLVPYLDDKEDMTLPLPGWLPYDTKKYYYPTVVFQVMSVSVSAYNNSSIDVLTCMLISVASAHFDILKENLKGIDYKTGKTNSAEAIRINFKHCVSHHKKIVQFVSQIEDVFSKGIFLQFFASIVVICFTGFQMIVVPVPSVQFLFLIIYFSCMMCQVAMYCWYGHDVITTSDTIGQYFYMSNWYEADLEIRKDVFIFLERTKKPVILTAGKFVTLSLATLTTRLIYQSQQLKRELIQSLGVKQFLKGKTMK</sequence>
<dbReference type="Pfam" id="PF02949">
    <property type="entry name" value="7tm_6"/>
    <property type="match status" value="1"/>
</dbReference>
<organism evidence="11 12">
    <name type="scientific">Tenebrio molitor</name>
    <name type="common">Yellow mealworm beetle</name>
    <dbReference type="NCBI Taxonomy" id="7067"/>
    <lineage>
        <taxon>Eukaryota</taxon>
        <taxon>Metazoa</taxon>
        <taxon>Ecdysozoa</taxon>
        <taxon>Arthropoda</taxon>
        <taxon>Hexapoda</taxon>
        <taxon>Insecta</taxon>
        <taxon>Pterygota</taxon>
        <taxon>Neoptera</taxon>
        <taxon>Endopterygota</taxon>
        <taxon>Coleoptera</taxon>
        <taxon>Polyphaga</taxon>
        <taxon>Cucujiformia</taxon>
        <taxon>Tenebrionidae</taxon>
        <taxon>Tenebrio</taxon>
    </lineage>
</organism>
<gene>
    <name evidence="11" type="ORF">GEV33_004231</name>
</gene>
<accession>A0A8J6HGV8</accession>
<dbReference type="EMBL" id="JABDTM020017310">
    <property type="protein sequence ID" value="KAH0818560.1"/>
    <property type="molecule type" value="Genomic_DNA"/>
</dbReference>
<feature type="transmembrane region" description="Helical" evidence="10">
    <location>
        <begin position="36"/>
        <end position="62"/>
    </location>
</feature>
<evidence type="ECO:0000256" key="7">
    <source>
        <dbReference type="ARBA" id="ARBA00023136"/>
    </source>
</evidence>
<comment type="similarity">
    <text evidence="10">Belongs to the insect chemoreceptor superfamily. Heteromeric odorant receptor channel (TC 1.A.69) family.</text>
</comment>
<keyword evidence="2" id="KW-1003">Cell membrane</keyword>
<dbReference type="PANTHER" id="PTHR21137:SF35">
    <property type="entry name" value="ODORANT RECEPTOR 19A-RELATED"/>
    <property type="match status" value="1"/>
</dbReference>
<evidence type="ECO:0000256" key="5">
    <source>
        <dbReference type="ARBA" id="ARBA00022725"/>
    </source>
</evidence>
<comment type="subcellular location">
    <subcellularLocation>
        <location evidence="1 10">Cell membrane</location>
        <topology evidence="1 10">Multi-pass membrane protein</topology>
    </subcellularLocation>
</comment>
<evidence type="ECO:0000256" key="9">
    <source>
        <dbReference type="ARBA" id="ARBA00023224"/>
    </source>
</evidence>
<reference evidence="11" key="1">
    <citation type="journal article" date="2020" name="J Insects Food Feed">
        <title>The yellow mealworm (Tenebrio molitor) genome: a resource for the emerging insects as food and feed industry.</title>
        <authorList>
            <person name="Eriksson T."/>
            <person name="Andere A."/>
            <person name="Kelstrup H."/>
            <person name="Emery V."/>
            <person name="Picard C."/>
        </authorList>
    </citation>
    <scope>NUCLEOTIDE SEQUENCE</scope>
    <source>
        <strain evidence="11">Stoneville</strain>
        <tissue evidence="11">Whole head</tissue>
    </source>
</reference>
<evidence type="ECO:0000313" key="12">
    <source>
        <dbReference type="Proteomes" id="UP000719412"/>
    </source>
</evidence>
<keyword evidence="4 10" id="KW-0812">Transmembrane</keyword>
<keyword evidence="5 10" id="KW-0552">Olfaction</keyword>
<feature type="transmembrane region" description="Helical" evidence="10">
    <location>
        <begin position="133"/>
        <end position="152"/>
    </location>
</feature>
<dbReference type="GO" id="GO:0004984">
    <property type="term" value="F:olfactory receptor activity"/>
    <property type="evidence" value="ECO:0007669"/>
    <property type="project" value="InterPro"/>
</dbReference>
<dbReference type="InterPro" id="IPR004117">
    <property type="entry name" value="7tm6_olfct_rcpt"/>
</dbReference>
<keyword evidence="7 10" id="KW-0472">Membrane</keyword>